<accession>A0ABQ9YDH2</accession>
<dbReference type="InterPro" id="IPR003591">
    <property type="entry name" value="Leu-rich_rpt_typical-subtyp"/>
</dbReference>
<keyword evidence="2" id="KW-0677">Repeat</keyword>
<reference evidence="3 4" key="1">
    <citation type="journal article" date="2022" name="bioRxiv">
        <title>Genomics of Preaxostyla Flagellates Illuminates Evolutionary Transitions and the Path Towards Mitochondrial Loss.</title>
        <authorList>
            <person name="Novak L.V.F."/>
            <person name="Treitli S.C."/>
            <person name="Pyrih J."/>
            <person name="Halakuc P."/>
            <person name="Pipaliya S.V."/>
            <person name="Vacek V."/>
            <person name="Brzon O."/>
            <person name="Soukal P."/>
            <person name="Eme L."/>
            <person name="Dacks J.B."/>
            <person name="Karnkowska A."/>
            <person name="Elias M."/>
            <person name="Hampl V."/>
        </authorList>
    </citation>
    <scope>NUCLEOTIDE SEQUENCE [LARGE SCALE GENOMIC DNA]</scope>
    <source>
        <strain evidence="3">NAU3</strain>
        <tissue evidence="3">Gut</tissue>
    </source>
</reference>
<gene>
    <name evidence="3" type="ORF">BLNAU_3207</name>
</gene>
<evidence type="ECO:0000313" key="4">
    <source>
        <dbReference type="Proteomes" id="UP001281761"/>
    </source>
</evidence>
<protein>
    <submittedName>
        <fullName evidence="3">Leucine-rich repeat protein</fullName>
    </submittedName>
</protein>
<dbReference type="Pfam" id="PF13855">
    <property type="entry name" value="LRR_8"/>
    <property type="match status" value="2"/>
</dbReference>
<dbReference type="InterPro" id="IPR032675">
    <property type="entry name" value="LRR_dom_sf"/>
</dbReference>
<dbReference type="SMART" id="SM00369">
    <property type="entry name" value="LRR_TYP"/>
    <property type="match status" value="4"/>
</dbReference>
<dbReference type="PANTHER" id="PTHR48051">
    <property type="match status" value="1"/>
</dbReference>
<evidence type="ECO:0000256" key="2">
    <source>
        <dbReference type="ARBA" id="ARBA00022737"/>
    </source>
</evidence>
<dbReference type="Proteomes" id="UP001281761">
    <property type="component" value="Unassembled WGS sequence"/>
</dbReference>
<dbReference type="InterPro" id="IPR050216">
    <property type="entry name" value="LRR_domain-containing"/>
</dbReference>
<proteinExistence type="predicted"/>
<sequence>MFVWPSRMKSLSLKDNLILSLTKTLSTPTPMCLLLAHNLLTDLPAGLFTLPNLQTLDVSFNSLAIIPPSISQLTSLVKVNFGFNKIKEVPNELFRLPTLTDLILSHNKLTSLPTDPAMSPNCELSLGFVDPLSNSMTYEKTGTGTHPGAVLCPLERLLFSSIQLTSVPSLVSQFRKLHTLSLARNRISELPRHFFHSLPNLNRLDLSFNELTRLLKSIGSGNTTRFSLDVSFNKLTSLPYFLRDLGDLMKPICPTHTINHDAQHFSLFSSSFTPHRGG</sequence>
<dbReference type="SMART" id="SM00364">
    <property type="entry name" value="LRR_BAC"/>
    <property type="match status" value="4"/>
</dbReference>
<keyword evidence="4" id="KW-1185">Reference proteome</keyword>
<dbReference type="EMBL" id="JARBJD010000014">
    <property type="protein sequence ID" value="KAK2961770.1"/>
    <property type="molecule type" value="Genomic_DNA"/>
</dbReference>
<comment type="caution">
    <text evidence="3">The sequence shown here is derived from an EMBL/GenBank/DDBJ whole genome shotgun (WGS) entry which is preliminary data.</text>
</comment>
<dbReference type="PROSITE" id="PS51450">
    <property type="entry name" value="LRR"/>
    <property type="match status" value="2"/>
</dbReference>
<dbReference type="Gene3D" id="3.80.10.10">
    <property type="entry name" value="Ribonuclease Inhibitor"/>
    <property type="match status" value="2"/>
</dbReference>
<name>A0ABQ9YDH2_9EUKA</name>
<dbReference type="PRINTS" id="PR00019">
    <property type="entry name" value="LEURICHRPT"/>
</dbReference>
<evidence type="ECO:0000313" key="3">
    <source>
        <dbReference type="EMBL" id="KAK2961770.1"/>
    </source>
</evidence>
<dbReference type="PANTHER" id="PTHR48051:SF1">
    <property type="entry name" value="RAS SUPPRESSOR PROTEIN 1"/>
    <property type="match status" value="1"/>
</dbReference>
<organism evidence="3 4">
    <name type="scientific">Blattamonas nauphoetae</name>
    <dbReference type="NCBI Taxonomy" id="2049346"/>
    <lineage>
        <taxon>Eukaryota</taxon>
        <taxon>Metamonada</taxon>
        <taxon>Preaxostyla</taxon>
        <taxon>Oxymonadida</taxon>
        <taxon>Blattamonas</taxon>
    </lineage>
</organism>
<keyword evidence="1" id="KW-0433">Leucine-rich repeat</keyword>
<dbReference type="SUPFAM" id="SSF52058">
    <property type="entry name" value="L domain-like"/>
    <property type="match status" value="1"/>
</dbReference>
<dbReference type="InterPro" id="IPR001611">
    <property type="entry name" value="Leu-rich_rpt"/>
</dbReference>
<evidence type="ECO:0000256" key="1">
    <source>
        <dbReference type="ARBA" id="ARBA00022614"/>
    </source>
</evidence>